<gene>
    <name evidence="1" type="ORF">LPTSP2_28050</name>
</gene>
<accession>A0A2P2DFU3</accession>
<protein>
    <submittedName>
        <fullName evidence="1">Uncharacterized protein</fullName>
    </submittedName>
</protein>
<proteinExistence type="predicted"/>
<keyword evidence="2" id="KW-1185">Reference proteome</keyword>
<evidence type="ECO:0000313" key="1">
    <source>
        <dbReference type="EMBL" id="GBF43504.1"/>
    </source>
</evidence>
<organism evidence="1 2">
    <name type="scientific">Leptospira ellinghausenii</name>
    <dbReference type="NCBI Taxonomy" id="1917822"/>
    <lineage>
        <taxon>Bacteria</taxon>
        <taxon>Pseudomonadati</taxon>
        <taxon>Spirochaetota</taxon>
        <taxon>Spirochaetia</taxon>
        <taxon>Leptospirales</taxon>
        <taxon>Leptospiraceae</taxon>
        <taxon>Leptospira</taxon>
    </lineage>
</organism>
<comment type="caution">
    <text evidence="1">The sequence shown here is derived from an EMBL/GenBank/DDBJ whole genome shotgun (WGS) entry which is preliminary data.</text>
</comment>
<dbReference type="Proteomes" id="UP000245206">
    <property type="component" value="Unassembled WGS sequence"/>
</dbReference>
<dbReference type="AlphaFoldDB" id="A0A2P2DFU3"/>
<dbReference type="RefSeq" id="WP_245918440.1">
    <property type="nucleotide sequence ID" value="NZ_BFAZ01000009.1"/>
</dbReference>
<dbReference type="EMBL" id="BFAZ01000009">
    <property type="protein sequence ID" value="GBF43504.1"/>
    <property type="molecule type" value="Genomic_DNA"/>
</dbReference>
<evidence type="ECO:0000313" key="2">
    <source>
        <dbReference type="Proteomes" id="UP000245206"/>
    </source>
</evidence>
<reference evidence="2" key="1">
    <citation type="journal article" date="2019" name="Microbiol. Immunol.">
        <title>Molecular and phenotypic characterization of Leptospira johnsonii sp. nov., Leptospira ellinghausenii sp. nov. and Leptospira ryugenii sp. nov. isolated from soil and water in Japan.</title>
        <authorList>
            <person name="Masuzawa T."/>
            <person name="Saito M."/>
            <person name="Nakao R."/>
            <person name="Nikaido Y."/>
            <person name="Matsumoto M."/>
            <person name="Ogawa M."/>
            <person name="Yokoyama M."/>
            <person name="Hidaka Y."/>
            <person name="Tomita J."/>
            <person name="Sakakibara K."/>
            <person name="Suzuki K."/>
            <person name="Yasuda S."/>
            <person name="Sato H."/>
            <person name="Yamaguchi M."/>
            <person name="Yoshida S.I."/>
            <person name="Koizumi N."/>
            <person name="Kawamura Y."/>
        </authorList>
    </citation>
    <scope>NUCLEOTIDE SEQUENCE [LARGE SCALE GENOMIC DNA]</scope>
    <source>
        <strain evidence="2">E18</strain>
    </source>
</reference>
<name>A0A2P2DFU3_9LEPT</name>
<sequence length="170" mass="20020">MRYKIGLLFLLTIVSLHNCVLVPDYSKNFRKYEVKSVKRSISVTKPESRFEFFAKDFYYILAAYLIEENLKYSELFSEVKEKDGEYLLTAEKIEDIGSDDSIEVTYYIKVEYSLYLNNKLVFKNTYEGSAISEPSENLMYGFRARLARERALQVTMNKLLDDFVNMKILK</sequence>